<dbReference type="Gene3D" id="3.30.930.10">
    <property type="entry name" value="Bira Bifunctional Protein, Domain 2"/>
    <property type="match status" value="1"/>
</dbReference>
<evidence type="ECO:0000256" key="2">
    <source>
        <dbReference type="ARBA" id="ARBA00023267"/>
    </source>
</evidence>
<keyword evidence="1 6" id="KW-0436">Ligase</keyword>
<dbReference type="GO" id="GO:0004077">
    <property type="term" value="F:biotin--[biotin carboxyl-carrier protein] ligase activity"/>
    <property type="evidence" value="ECO:0007669"/>
    <property type="project" value="UniProtKB-EC"/>
</dbReference>
<evidence type="ECO:0000256" key="1">
    <source>
        <dbReference type="ARBA" id="ARBA00022598"/>
    </source>
</evidence>
<dbReference type="SUPFAM" id="SSF55681">
    <property type="entry name" value="Class II aaRS and biotin synthetases"/>
    <property type="match status" value="1"/>
</dbReference>
<evidence type="ECO:0000256" key="3">
    <source>
        <dbReference type="ARBA" id="ARBA00024227"/>
    </source>
</evidence>
<dbReference type="EMBL" id="JAQSIP010000005">
    <property type="protein sequence ID" value="MDD0839432.1"/>
    <property type="molecule type" value="Genomic_DNA"/>
</dbReference>
<evidence type="ECO:0000256" key="4">
    <source>
        <dbReference type="ARBA" id="ARBA00047846"/>
    </source>
</evidence>
<dbReference type="Pfam" id="PF02237">
    <property type="entry name" value="BPL_C"/>
    <property type="match status" value="1"/>
</dbReference>
<dbReference type="Gene3D" id="2.30.30.100">
    <property type="match status" value="1"/>
</dbReference>
<dbReference type="RefSeq" id="WP_273951886.1">
    <property type="nucleotide sequence ID" value="NZ_JAQSIP010000005.1"/>
</dbReference>
<reference evidence="6 7" key="1">
    <citation type="submission" date="2023-02" db="EMBL/GenBank/DDBJ databases">
        <title>Bacterial whole genomic sequence of Curvibacter sp. HBC61.</title>
        <authorList>
            <person name="Le V."/>
            <person name="Ko S.-R."/>
            <person name="Ahn C.-Y."/>
            <person name="Oh H.-M."/>
        </authorList>
    </citation>
    <scope>NUCLEOTIDE SEQUENCE [LARGE SCALE GENOMIC DNA]</scope>
    <source>
        <strain evidence="6 7">HBC61</strain>
    </source>
</reference>
<dbReference type="PANTHER" id="PTHR12835:SF5">
    <property type="entry name" value="BIOTIN--PROTEIN LIGASE"/>
    <property type="match status" value="1"/>
</dbReference>
<keyword evidence="2" id="KW-0092">Biotin</keyword>
<proteinExistence type="predicted"/>
<keyword evidence="7" id="KW-1185">Reference proteome</keyword>
<dbReference type="CDD" id="cd16442">
    <property type="entry name" value="BPL"/>
    <property type="match status" value="1"/>
</dbReference>
<sequence>MSPLPSVVRWPAEAVWQAVQPLWPSFSVEVLPEIDSTNTELMRRARAGRDECVLLVAQRQTAGRGRMGRVWQSGAEGSLGDAADGPPSLMMSLGLPLAPRDWSGLSLAVGLSLAESLDPGGTAGLGLKWPNDLWLQDRKVGGILIETAGTGAVAAGQPVPPRYVVIGIGLNVLPRQAEGLSTPPACLRDFWPEATAPHALERVVPALARTVHDFAEQGFAPLQTRFATRDVLRGRGVRASDGLEGTSLGVGADGALLVHTLQGTQAIHSAEVSVRPVAAPD</sequence>
<evidence type="ECO:0000259" key="5">
    <source>
        <dbReference type="PROSITE" id="PS51733"/>
    </source>
</evidence>
<evidence type="ECO:0000313" key="6">
    <source>
        <dbReference type="EMBL" id="MDD0839432.1"/>
    </source>
</evidence>
<gene>
    <name evidence="6" type="ORF">PSQ40_12680</name>
</gene>
<name>A0ABT5N010_9BURK</name>
<organism evidence="6 7">
    <name type="scientific">Curvibacter cyanobacteriorum</name>
    <dbReference type="NCBI Taxonomy" id="3026422"/>
    <lineage>
        <taxon>Bacteria</taxon>
        <taxon>Pseudomonadati</taxon>
        <taxon>Pseudomonadota</taxon>
        <taxon>Betaproteobacteria</taxon>
        <taxon>Burkholderiales</taxon>
        <taxon>Comamonadaceae</taxon>
        <taxon>Curvibacter</taxon>
    </lineage>
</organism>
<feature type="domain" description="BPL/LPL catalytic" evidence="5">
    <location>
        <begin position="12"/>
        <end position="215"/>
    </location>
</feature>
<protein>
    <recommendedName>
        <fullName evidence="3">biotin--[biotin carboxyl-carrier protein] ligase</fullName>
        <ecNumber evidence="3">6.3.4.15</ecNumber>
    </recommendedName>
</protein>
<dbReference type="Proteomes" id="UP001528673">
    <property type="component" value="Unassembled WGS sequence"/>
</dbReference>
<dbReference type="PROSITE" id="PS51733">
    <property type="entry name" value="BPL_LPL_CATALYTIC"/>
    <property type="match status" value="1"/>
</dbReference>
<dbReference type="EC" id="6.3.4.15" evidence="3"/>
<dbReference type="InterPro" id="IPR045864">
    <property type="entry name" value="aa-tRNA-synth_II/BPL/LPL"/>
</dbReference>
<comment type="catalytic activity">
    <reaction evidence="4">
        <text>biotin + L-lysyl-[protein] + ATP = N(6)-biotinyl-L-lysyl-[protein] + AMP + diphosphate + H(+)</text>
        <dbReference type="Rhea" id="RHEA:11756"/>
        <dbReference type="Rhea" id="RHEA-COMP:9752"/>
        <dbReference type="Rhea" id="RHEA-COMP:10505"/>
        <dbReference type="ChEBI" id="CHEBI:15378"/>
        <dbReference type="ChEBI" id="CHEBI:29969"/>
        <dbReference type="ChEBI" id="CHEBI:30616"/>
        <dbReference type="ChEBI" id="CHEBI:33019"/>
        <dbReference type="ChEBI" id="CHEBI:57586"/>
        <dbReference type="ChEBI" id="CHEBI:83144"/>
        <dbReference type="ChEBI" id="CHEBI:456215"/>
        <dbReference type="EC" id="6.3.4.15"/>
    </reaction>
</comment>
<dbReference type="NCBIfam" id="TIGR00121">
    <property type="entry name" value="birA_ligase"/>
    <property type="match status" value="1"/>
</dbReference>
<evidence type="ECO:0000313" key="7">
    <source>
        <dbReference type="Proteomes" id="UP001528673"/>
    </source>
</evidence>
<dbReference type="InterPro" id="IPR004408">
    <property type="entry name" value="Biotin_CoA_COase_ligase"/>
</dbReference>
<dbReference type="Pfam" id="PF03099">
    <property type="entry name" value="BPL_LplA_LipB"/>
    <property type="match status" value="1"/>
</dbReference>
<dbReference type="InterPro" id="IPR003142">
    <property type="entry name" value="BPL_C"/>
</dbReference>
<dbReference type="PANTHER" id="PTHR12835">
    <property type="entry name" value="BIOTIN PROTEIN LIGASE"/>
    <property type="match status" value="1"/>
</dbReference>
<accession>A0ABT5N010</accession>
<dbReference type="InterPro" id="IPR004143">
    <property type="entry name" value="BPL_LPL_catalytic"/>
</dbReference>
<comment type="caution">
    <text evidence="6">The sequence shown here is derived from an EMBL/GenBank/DDBJ whole genome shotgun (WGS) entry which is preliminary data.</text>
</comment>